<dbReference type="OMA" id="PCADSVD"/>
<comment type="similarity">
    <text evidence="2">Belongs to the NPC2 family.</text>
</comment>
<feature type="signal peptide" evidence="4">
    <location>
        <begin position="1"/>
        <end position="18"/>
    </location>
</feature>
<evidence type="ECO:0000259" key="5">
    <source>
        <dbReference type="SMART" id="SM00737"/>
    </source>
</evidence>
<dbReference type="EMBL" id="UFQT01003176">
    <property type="protein sequence ID" value="SSX34691.1"/>
    <property type="molecule type" value="Genomic_DNA"/>
</dbReference>
<comment type="subcellular location">
    <subcellularLocation>
        <location evidence="1">Secreted</location>
    </subcellularLocation>
</comment>
<accession>A0A336LG21</accession>
<dbReference type="FunFam" id="2.60.40.770:FF:000001">
    <property type="entry name" value="NPC intracellular cholesterol transporter 2"/>
    <property type="match status" value="1"/>
</dbReference>
<keyword evidence="4" id="KW-0732">Signal</keyword>
<dbReference type="InterPro" id="IPR014756">
    <property type="entry name" value="Ig_E-set"/>
</dbReference>
<proteinExistence type="inferred from homology"/>
<evidence type="ECO:0000256" key="4">
    <source>
        <dbReference type="SAM" id="SignalP"/>
    </source>
</evidence>
<feature type="chain" id="PRO_5033342930" evidence="4">
    <location>
        <begin position="19"/>
        <end position="155"/>
    </location>
</feature>
<dbReference type="EMBL" id="UFQT01003388">
    <property type="protein sequence ID" value="SSX34953.1"/>
    <property type="molecule type" value="Genomic_DNA"/>
</dbReference>
<dbReference type="AlphaFoldDB" id="A0A336LG21"/>
<dbReference type="VEuPathDB" id="VectorBase:CSON008812"/>
<keyword evidence="3" id="KW-0964">Secreted</keyword>
<dbReference type="GO" id="GO:0015918">
    <property type="term" value="P:sterol transport"/>
    <property type="evidence" value="ECO:0007669"/>
    <property type="project" value="InterPro"/>
</dbReference>
<dbReference type="GO" id="GO:0032934">
    <property type="term" value="F:sterol binding"/>
    <property type="evidence" value="ECO:0007669"/>
    <property type="project" value="InterPro"/>
</dbReference>
<reference evidence="7" key="2">
    <citation type="submission" date="2018-07" db="EMBL/GenBank/DDBJ databases">
        <authorList>
            <person name="Quirk P.G."/>
            <person name="Krulwich T.A."/>
        </authorList>
    </citation>
    <scope>NUCLEOTIDE SEQUENCE</scope>
</reference>
<dbReference type="Pfam" id="PF02221">
    <property type="entry name" value="E1_DerP2_DerF2"/>
    <property type="match status" value="1"/>
</dbReference>
<evidence type="ECO:0000256" key="2">
    <source>
        <dbReference type="ARBA" id="ARBA00006370"/>
    </source>
</evidence>
<dbReference type="EMBL" id="UFQS01003388">
    <property type="protein sequence ID" value="SSX15591.1"/>
    <property type="molecule type" value="Genomic_DNA"/>
</dbReference>
<gene>
    <name evidence="6" type="primary">CSON008812</name>
    <name evidence="7" type="synonym">CSON008393</name>
</gene>
<feature type="domain" description="MD-2-related lipid-recognition" evidence="5">
    <location>
        <begin position="23"/>
        <end position="151"/>
    </location>
</feature>
<dbReference type="InterPro" id="IPR039670">
    <property type="entry name" value="NPC2-like"/>
</dbReference>
<dbReference type="GO" id="GO:0005576">
    <property type="term" value="C:extracellular region"/>
    <property type="evidence" value="ECO:0007669"/>
    <property type="project" value="UniProtKB-SubCell"/>
</dbReference>
<dbReference type="SMART" id="SM00737">
    <property type="entry name" value="ML"/>
    <property type="match status" value="1"/>
</dbReference>
<dbReference type="Gene3D" id="2.60.40.770">
    <property type="match status" value="1"/>
</dbReference>
<name>A0A336LG21_CULSO</name>
<organism evidence="6">
    <name type="scientific">Culicoides sonorensis</name>
    <name type="common">Biting midge</name>
    <dbReference type="NCBI Taxonomy" id="179676"/>
    <lineage>
        <taxon>Eukaryota</taxon>
        <taxon>Metazoa</taxon>
        <taxon>Ecdysozoa</taxon>
        <taxon>Arthropoda</taxon>
        <taxon>Hexapoda</taxon>
        <taxon>Insecta</taxon>
        <taxon>Pterygota</taxon>
        <taxon>Neoptera</taxon>
        <taxon>Endopterygota</taxon>
        <taxon>Diptera</taxon>
        <taxon>Nematocera</taxon>
        <taxon>Chironomoidea</taxon>
        <taxon>Ceratopogonidae</taxon>
        <taxon>Ceratopogoninae</taxon>
        <taxon>Culicoides</taxon>
        <taxon>Monoculicoides</taxon>
    </lineage>
</organism>
<evidence type="ECO:0000256" key="3">
    <source>
        <dbReference type="ARBA" id="ARBA00022525"/>
    </source>
</evidence>
<dbReference type="PANTHER" id="PTHR11306">
    <property type="entry name" value="NIEMANN PICK TYPE C2 PROTEIN NPC2-RELATED"/>
    <property type="match status" value="1"/>
</dbReference>
<evidence type="ECO:0000256" key="1">
    <source>
        <dbReference type="ARBA" id="ARBA00004613"/>
    </source>
</evidence>
<protein>
    <submittedName>
        <fullName evidence="7">CSON008393 protein</fullName>
    </submittedName>
    <submittedName>
        <fullName evidence="6">CSON008812 protein</fullName>
    </submittedName>
</protein>
<evidence type="ECO:0000313" key="7">
    <source>
        <dbReference type="EMBL" id="SSX34691.1"/>
    </source>
</evidence>
<dbReference type="InterPro" id="IPR003172">
    <property type="entry name" value="ML_dom"/>
</dbReference>
<reference evidence="6" key="1">
    <citation type="submission" date="2018-04" db="EMBL/GenBank/DDBJ databases">
        <authorList>
            <person name="Go L.Y."/>
            <person name="Mitchell J.A."/>
        </authorList>
    </citation>
    <scope>NUCLEOTIDE SEQUENCE</scope>
    <source>
        <tissue evidence="6">Whole organism</tissue>
    </source>
</reference>
<evidence type="ECO:0000313" key="6">
    <source>
        <dbReference type="EMBL" id="SSX15591.1"/>
    </source>
</evidence>
<dbReference type="SUPFAM" id="SSF81296">
    <property type="entry name" value="E set domains"/>
    <property type="match status" value="1"/>
</dbReference>
<sequence>MSKYTFVFLFALFGLILCEIYEFEECFKADDDEAPDHYNCNVTAVRISPCPDYPCKVKRGRKAVVELDFTPLVDVESVENDVYWASPEGDLEWQGLYKNACTNTECPLKNGVSQSYTYSVDIDKKVPTRSYDIKWGLKNGDQIKCCALIKIVIKK</sequence>
<dbReference type="PANTHER" id="PTHR11306:SF55">
    <property type="entry name" value="GEO08227P1-RELATED"/>
    <property type="match status" value="1"/>
</dbReference>
<dbReference type="VEuPathDB" id="VectorBase:CSON008393"/>